<accession>A0AAJ0HQ25</accession>
<comment type="caution">
    <text evidence="2">The sequence shown here is derived from an EMBL/GenBank/DDBJ whole genome shotgun (WGS) entry which is preliminary data.</text>
</comment>
<dbReference type="AlphaFoldDB" id="A0AAJ0HQ25"/>
<gene>
    <name evidence="2" type="ORF">B0T25DRAFT_91241</name>
</gene>
<evidence type="ECO:0000256" key="1">
    <source>
        <dbReference type="SAM" id="SignalP"/>
    </source>
</evidence>
<sequence>MMFGRGVLLLSMPLGWLPSGMLCYHTSPFRLAEGIATFLRWVFEGDCSNWGQTGMLGKGRDVYGGAAILVSQDEVLLQLQHCRKPADWELDKISPRLGWRGVVRSSESAKYNMQDKK</sequence>
<name>A0AAJ0HQ25_9PEZI</name>
<organism evidence="2 3">
    <name type="scientific">Lasiosphaeria hispida</name>
    <dbReference type="NCBI Taxonomy" id="260671"/>
    <lineage>
        <taxon>Eukaryota</taxon>
        <taxon>Fungi</taxon>
        <taxon>Dikarya</taxon>
        <taxon>Ascomycota</taxon>
        <taxon>Pezizomycotina</taxon>
        <taxon>Sordariomycetes</taxon>
        <taxon>Sordariomycetidae</taxon>
        <taxon>Sordariales</taxon>
        <taxon>Lasiosphaeriaceae</taxon>
        <taxon>Lasiosphaeria</taxon>
    </lineage>
</organism>
<feature type="chain" id="PRO_5042495710" evidence="1">
    <location>
        <begin position="24"/>
        <end position="117"/>
    </location>
</feature>
<feature type="signal peptide" evidence="1">
    <location>
        <begin position="1"/>
        <end position="23"/>
    </location>
</feature>
<proteinExistence type="predicted"/>
<reference evidence="2" key="1">
    <citation type="journal article" date="2023" name="Mol. Phylogenet. Evol.">
        <title>Genome-scale phylogeny and comparative genomics of the fungal order Sordariales.</title>
        <authorList>
            <person name="Hensen N."/>
            <person name="Bonometti L."/>
            <person name="Westerberg I."/>
            <person name="Brannstrom I.O."/>
            <person name="Guillou S."/>
            <person name="Cros-Aarteil S."/>
            <person name="Calhoun S."/>
            <person name="Haridas S."/>
            <person name="Kuo A."/>
            <person name="Mondo S."/>
            <person name="Pangilinan J."/>
            <person name="Riley R."/>
            <person name="LaButti K."/>
            <person name="Andreopoulos B."/>
            <person name="Lipzen A."/>
            <person name="Chen C."/>
            <person name="Yan M."/>
            <person name="Daum C."/>
            <person name="Ng V."/>
            <person name="Clum A."/>
            <person name="Steindorff A."/>
            <person name="Ohm R.A."/>
            <person name="Martin F."/>
            <person name="Silar P."/>
            <person name="Natvig D.O."/>
            <person name="Lalanne C."/>
            <person name="Gautier V."/>
            <person name="Ament-Velasquez S.L."/>
            <person name="Kruys A."/>
            <person name="Hutchinson M.I."/>
            <person name="Powell A.J."/>
            <person name="Barry K."/>
            <person name="Miller A.N."/>
            <person name="Grigoriev I.V."/>
            <person name="Debuchy R."/>
            <person name="Gladieux P."/>
            <person name="Hiltunen Thoren M."/>
            <person name="Johannesson H."/>
        </authorList>
    </citation>
    <scope>NUCLEOTIDE SEQUENCE</scope>
    <source>
        <strain evidence="2">CBS 955.72</strain>
    </source>
</reference>
<reference evidence="2" key="2">
    <citation type="submission" date="2023-06" db="EMBL/GenBank/DDBJ databases">
        <authorList>
            <consortium name="Lawrence Berkeley National Laboratory"/>
            <person name="Haridas S."/>
            <person name="Hensen N."/>
            <person name="Bonometti L."/>
            <person name="Westerberg I."/>
            <person name="Brannstrom I.O."/>
            <person name="Guillou S."/>
            <person name="Cros-Aarteil S."/>
            <person name="Calhoun S."/>
            <person name="Kuo A."/>
            <person name="Mondo S."/>
            <person name="Pangilinan J."/>
            <person name="Riley R."/>
            <person name="Labutti K."/>
            <person name="Andreopoulos B."/>
            <person name="Lipzen A."/>
            <person name="Chen C."/>
            <person name="Yanf M."/>
            <person name="Daum C."/>
            <person name="Ng V."/>
            <person name="Clum A."/>
            <person name="Steindorff A."/>
            <person name="Ohm R."/>
            <person name="Martin F."/>
            <person name="Silar P."/>
            <person name="Natvig D."/>
            <person name="Lalanne C."/>
            <person name="Gautier V."/>
            <person name="Ament-Velasquez S.L."/>
            <person name="Kruys A."/>
            <person name="Hutchinson M.I."/>
            <person name="Powell A.J."/>
            <person name="Barry K."/>
            <person name="Miller A.N."/>
            <person name="Grigoriev I.V."/>
            <person name="Debuchy R."/>
            <person name="Gladieux P."/>
            <person name="Thoren M.H."/>
            <person name="Johannesson H."/>
        </authorList>
    </citation>
    <scope>NUCLEOTIDE SEQUENCE</scope>
    <source>
        <strain evidence="2">CBS 955.72</strain>
    </source>
</reference>
<dbReference type="Proteomes" id="UP001275084">
    <property type="component" value="Unassembled WGS sequence"/>
</dbReference>
<keyword evidence="3" id="KW-1185">Reference proteome</keyword>
<keyword evidence="1" id="KW-0732">Signal</keyword>
<protein>
    <submittedName>
        <fullName evidence="2">Uncharacterized protein</fullName>
    </submittedName>
</protein>
<evidence type="ECO:0000313" key="3">
    <source>
        <dbReference type="Proteomes" id="UP001275084"/>
    </source>
</evidence>
<dbReference type="EMBL" id="JAUIQD010000002">
    <property type="protein sequence ID" value="KAK3359247.1"/>
    <property type="molecule type" value="Genomic_DNA"/>
</dbReference>
<evidence type="ECO:0000313" key="2">
    <source>
        <dbReference type="EMBL" id="KAK3359247.1"/>
    </source>
</evidence>